<feature type="domain" description="Retrovirus-related Pol polyprotein from transposon TNT 1-94-like beta-barrel" evidence="2">
    <location>
        <begin position="312"/>
        <end position="394"/>
    </location>
</feature>
<name>A0A420I2E5_9PEZI</name>
<gene>
    <name evidence="3" type="ORF">OnM2_022074</name>
</gene>
<evidence type="ECO:0000259" key="2">
    <source>
        <dbReference type="Pfam" id="PF22936"/>
    </source>
</evidence>
<accession>A0A420I2E5</accession>
<dbReference type="InterPro" id="IPR054722">
    <property type="entry name" value="PolX-like_BBD"/>
</dbReference>
<evidence type="ECO:0000256" key="1">
    <source>
        <dbReference type="SAM" id="MobiDB-lite"/>
    </source>
</evidence>
<reference evidence="3 4" key="1">
    <citation type="journal article" date="2018" name="BMC Genomics">
        <title>Comparative genome analyses reveal sequence features reflecting distinct modes of host-adaptation between dicot and monocot powdery mildew.</title>
        <authorList>
            <person name="Wu Y."/>
            <person name="Ma X."/>
            <person name="Pan Z."/>
            <person name="Kale S.D."/>
            <person name="Song Y."/>
            <person name="King H."/>
            <person name="Zhang Q."/>
            <person name="Presley C."/>
            <person name="Deng X."/>
            <person name="Wei C.I."/>
            <person name="Xiao S."/>
        </authorList>
    </citation>
    <scope>NUCLEOTIDE SEQUENCE [LARGE SCALE GENOMIC DNA]</scope>
    <source>
        <strain evidence="3">UMSG2</strain>
    </source>
</reference>
<feature type="region of interest" description="Disordered" evidence="1">
    <location>
        <begin position="36"/>
        <end position="56"/>
    </location>
</feature>
<comment type="caution">
    <text evidence="3">The sequence shown here is derived from an EMBL/GenBank/DDBJ whole genome shotgun (WGS) entry which is preliminary data.</text>
</comment>
<sequence>MTTNMGNSSVMLRGSKDWDAFWFALENLLSAPELPQLPKAPELPQRPEATETDHLKPRVSKQWEKYDALSGTFFKHLLALKNQFAPTDRARELQVIRLYCDALVYGENEPIIRWLDNYQQAYEKSKEVNIPEITGYRAHYDFIYGIKSIDAEYSKYISIQLEKKRKKCKVPFLKKMIEYFRNHQRQEQASIAFDRDIQNRTKAVIAAMFKDEAEIKVNKNLEKNSENFNERNVIKKYGYDGLSNDIFEETNQSVQNAGAASLELVNQKAAAVLTMRQSKSFSKGNIRSLRVFLVEKKDHRQIDDNFHLSNKWIIDNDTDTHVTNSSRNFKETKKASPGEALYTGKGAYAIKSYGNVVLPLKSNVVGEYLLLMNAAYVHGFMTNCVSLDKLTKANIHWNSRNPSILEREDDSVPFCHIFQTRSHWVFDEPDSGIVMSSSLRRKSMASQ</sequence>
<dbReference type="Proteomes" id="UP000286134">
    <property type="component" value="Unassembled WGS sequence"/>
</dbReference>
<keyword evidence="4" id="KW-1185">Reference proteome</keyword>
<dbReference type="EMBL" id="MCFK01002274">
    <property type="protein sequence ID" value="RKF63869.1"/>
    <property type="molecule type" value="Genomic_DNA"/>
</dbReference>
<dbReference type="STRING" id="212602.A0A420I2E5"/>
<proteinExistence type="predicted"/>
<protein>
    <recommendedName>
        <fullName evidence="2">Retrovirus-related Pol polyprotein from transposon TNT 1-94-like beta-barrel domain-containing protein</fullName>
    </recommendedName>
</protein>
<organism evidence="3 4">
    <name type="scientific">Erysiphe neolycopersici</name>
    <dbReference type="NCBI Taxonomy" id="212602"/>
    <lineage>
        <taxon>Eukaryota</taxon>
        <taxon>Fungi</taxon>
        <taxon>Dikarya</taxon>
        <taxon>Ascomycota</taxon>
        <taxon>Pezizomycotina</taxon>
        <taxon>Leotiomycetes</taxon>
        <taxon>Erysiphales</taxon>
        <taxon>Erysiphaceae</taxon>
        <taxon>Erysiphe</taxon>
    </lineage>
</organism>
<dbReference type="AlphaFoldDB" id="A0A420I2E5"/>
<dbReference type="OrthoDB" id="4364842at2759"/>
<evidence type="ECO:0000313" key="4">
    <source>
        <dbReference type="Proteomes" id="UP000286134"/>
    </source>
</evidence>
<evidence type="ECO:0000313" key="3">
    <source>
        <dbReference type="EMBL" id="RKF63869.1"/>
    </source>
</evidence>
<dbReference type="Pfam" id="PF22936">
    <property type="entry name" value="Pol_BBD"/>
    <property type="match status" value="1"/>
</dbReference>